<dbReference type="GeneID" id="112682390"/>
<dbReference type="InterPro" id="IPR040398">
    <property type="entry name" value="Not1"/>
</dbReference>
<dbReference type="PANTHER" id="PTHR13162:SF8">
    <property type="entry name" value="CCR4-NOT TRANSCRIPTION COMPLEX SUBUNIT 1"/>
    <property type="match status" value="1"/>
</dbReference>
<evidence type="ECO:0000259" key="1">
    <source>
        <dbReference type="Pfam" id="PF16415"/>
    </source>
</evidence>
<dbReference type="GO" id="GO:0000288">
    <property type="term" value="P:nuclear-transcribed mRNA catabolic process, deadenylation-dependent decay"/>
    <property type="evidence" value="ECO:0007669"/>
    <property type="project" value="TreeGrafter"/>
</dbReference>
<reference evidence="4" key="1">
    <citation type="submission" date="2025-08" db="UniProtKB">
        <authorList>
            <consortium name="RefSeq"/>
        </authorList>
    </citation>
    <scope>IDENTIFICATION</scope>
    <source>
        <tissue evidence="4">Whole body</tissue>
    </source>
</reference>
<dbReference type="GO" id="GO:0017148">
    <property type="term" value="P:negative regulation of translation"/>
    <property type="evidence" value="ECO:0007669"/>
    <property type="project" value="InterPro"/>
</dbReference>
<sequence>MAISIRFFLCLRLYQNKCILILKLFKIRFVKFVILFYSTRTYCAMVPRHIKEEAHYYLEKVKSESNGMSSNEFLDNLMYLNQSSIKQNKEVFSYLMDKLLDERTYYIGYSRYILMKYANIYGGIIEYGLIPNPKDLSKALNFVLVCLSSRPQSKLFDFGIRSLNRFHNSLKNRGEFFKNVAAIAHFEKFPSNLIASIVEYRECTTERVKEEVTNSQQSPVICTPTTTLDPDTRSVDQVKCDFEKLDRTANGKNRIRSIINNLYVNKIREKSDEIKAIMGEELVQWFAAYLVEYRIQFEFNLHSLYLDLLDQIGNEQLNVLIMETTTKNIRSLLDNNTHNNKALLKNLGHWLGLITLAKNKPLPFDKGYLKSIILKASGVEELMYTVPFVAKVLVSCAKSQTFAPKSPWTLSILKTLADVHKLPNIKLNLMFEVEVLCKSLNIHLERLQN</sequence>
<dbReference type="PANTHER" id="PTHR13162">
    <property type="entry name" value="CCR4-NOT TRANSCRIPTION COMPLEX"/>
    <property type="match status" value="1"/>
</dbReference>
<dbReference type="InterPro" id="IPR032191">
    <property type="entry name" value="CNOT1_CAF1_bind"/>
</dbReference>
<evidence type="ECO:0000313" key="3">
    <source>
        <dbReference type="Proteomes" id="UP000694846"/>
    </source>
</evidence>
<dbReference type="GO" id="GO:0030015">
    <property type="term" value="C:CCR4-NOT core complex"/>
    <property type="evidence" value="ECO:0007669"/>
    <property type="project" value="InterPro"/>
</dbReference>
<dbReference type="OrthoDB" id="1933107at2759"/>
<evidence type="ECO:0000313" key="4">
    <source>
        <dbReference type="RefSeq" id="XP_025408757.1"/>
    </source>
</evidence>
<dbReference type="RefSeq" id="XP_025408757.1">
    <property type="nucleotide sequence ID" value="XM_025552972.1"/>
</dbReference>
<dbReference type="Gene3D" id="1.25.40.180">
    <property type="match status" value="1"/>
</dbReference>
<name>A0A8B8FE68_9HEMI</name>
<proteinExistence type="predicted"/>
<dbReference type="Pfam" id="PF16415">
    <property type="entry name" value="CNOT1_CAF1_bind"/>
    <property type="match status" value="1"/>
</dbReference>
<dbReference type="Gene3D" id="1.25.40.840">
    <property type="entry name" value="CCR4-NOT transcription complex subunit 1 TTP binding domain"/>
    <property type="match status" value="1"/>
</dbReference>
<keyword evidence="3" id="KW-1185">Reference proteome</keyword>
<evidence type="ECO:0000259" key="2">
    <source>
        <dbReference type="Pfam" id="PF16417"/>
    </source>
</evidence>
<organism evidence="3 4">
    <name type="scientific">Sipha flava</name>
    <name type="common">yellow sugarcane aphid</name>
    <dbReference type="NCBI Taxonomy" id="143950"/>
    <lineage>
        <taxon>Eukaryota</taxon>
        <taxon>Metazoa</taxon>
        <taxon>Ecdysozoa</taxon>
        <taxon>Arthropoda</taxon>
        <taxon>Hexapoda</taxon>
        <taxon>Insecta</taxon>
        <taxon>Pterygota</taxon>
        <taxon>Neoptera</taxon>
        <taxon>Paraneoptera</taxon>
        <taxon>Hemiptera</taxon>
        <taxon>Sternorrhyncha</taxon>
        <taxon>Aphidomorpha</taxon>
        <taxon>Aphidoidea</taxon>
        <taxon>Aphididae</taxon>
        <taxon>Sipha</taxon>
    </lineage>
</organism>
<dbReference type="InterPro" id="IPR032193">
    <property type="entry name" value="CNOT1_TTP_bind"/>
</dbReference>
<protein>
    <submittedName>
        <fullName evidence="4">CCR4-NOT transcription complex subunit 1-like isoform X1</fullName>
    </submittedName>
</protein>
<dbReference type="Pfam" id="PF16417">
    <property type="entry name" value="CNOT1_TTP_bind"/>
    <property type="match status" value="1"/>
</dbReference>
<feature type="domain" description="CCR4-NOT transcription complex subunit 1 CAF1-binding" evidence="1">
    <location>
        <begin position="251"/>
        <end position="448"/>
    </location>
</feature>
<gene>
    <name evidence="4" type="primary">LOC112682390</name>
</gene>
<dbReference type="GO" id="GO:0060090">
    <property type="term" value="F:molecular adaptor activity"/>
    <property type="evidence" value="ECO:0007669"/>
    <property type="project" value="TreeGrafter"/>
</dbReference>
<feature type="domain" description="CCR4-NOT transcription complex subunit 1 TTP binding" evidence="2">
    <location>
        <begin position="46"/>
        <end position="199"/>
    </location>
</feature>
<dbReference type="AlphaFoldDB" id="A0A8B8FE68"/>
<accession>A0A8B8FE68</accession>
<dbReference type="GO" id="GO:0000932">
    <property type="term" value="C:P-body"/>
    <property type="evidence" value="ECO:0007669"/>
    <property type="project" value="TreeGrafter"/>
</dbReference>
<dbReference type="Proteomes" id="UP000694846">
    <property type="component" value="Unplaced"/>
</dbReference>
<dbReference type="InterPro" id="IPR038535">
    <property type="entry name" value="CNOT1_TTP_bind_sf"/>
</dbReference>